<dbReference type="HOGENOM" id="CLU_011263_15_6_9"/>
<dbReference type="GO" id="GO:0006508">
    <property type="term" value="P:proteolysis"/>
    <property type="evidence" value="ECO:0007669"/>
    <property type="project" value="UniProtKB-KW"/>
</dbReference>
<dbReference type="AlphaFoldDB" id="A8RPA6"/>
<evidence type="ECO:0000313" key="10">
    <source>
        <dbReference type="EMBL" id="EDP17343.1"/>
    </source>
</evidence>
<dbReference type="Pfam" id="PF00082">
    <property type="entry name" value="Peptidase_S8"/>
    <property type="match status" value="1"/>
</dbReference>
<dbReference type="GO" id="GO:0004252">
    <property type="term" value="F:serine-type endopeptidase activity"/>
    <property type="evidence" value="ECO:0007669"/>
    <property type="project" value="UniProtKB-UniRule"/>
</dbReference>
<keyword evidence="8" id="KW-0472">Membrane</keyword>
<feature type="domain" description="Peptidase S8/S53" evidence="9">
    <location>
        <begin position="176"/>
        <end position="439"/>
    </location>
</feature>
<gene>
    <name evidence="10" type="ORF">CLOBOL_02415</name>
</gene>
<dbReference type="InterPro" id="IPR051048">
    <property type="entry name" value="Peptidase_S8/S53_subtilisin"/>
</dbReference>
<evidence type="ECO:0000256" key="3">
    <source>
        <dbReference type="ARBA" id="ARBA00022801"/>
    </source>
</evidence>
<reference evidence="10 11" key="1">
    <citation type="submission" date="2007-08" db="EMBL/GenBank/DDBJ databases">
        <authorList>
            <person name="Fulton L."/>
            <person name="Clifton S."/>
            <person name="Fulton B."/>
            <person name="Xu J."/>
            <person name="Minx P."/>
            <person name="Pepin K.H."/>
            <person name="Johnson M."/>
            <person name="Thiruvilangam P."/>
            <person name="Bhonagiri V."/>
            <person name="Nash W.E."/>
            <person name="Mardis E.R."/>
            <person name="Wilson R.K."/>
        </authorList>
    </citation>
    <scope>NUCLEOTIDE SEQUENCE [LARGE SCALE GENOMIC DNA]</scope>
    <source>
        <strain evidence="11">ATCC BAA-613 / DSM 15670 / CCUG 46953 / JCM 12243 / WAL 16351</strain>
    </source>
</reference>
<dbReference type="EMBL" id="ABCC02000023">
    <property type="protein sequence ID" value="EDP17343.1"/>
    <property type="molecule type" value="Genomic_DNA"/>
</dbReference>
<comment type="similarity">
    <text evidence="1 6 7">Belongs to the peptidase S8 family.</text>
</comment>
<evidence type="ECO:0000256" key="7">
    <source>
        <dbReference type="RuleBase" id="RU003355"/>
    </source>
</evidence>
<keyword evidence="8" id="KW-0812">Transmembrane</keyword>
<dbReference type="PROSITE" id="PS51892">
    <property type="entry name" value="SUBTILASE"/>
    <property type="match status" value="1"/>
</dbReference>
<evidence type="ECO:0000256" key="1">
    <source>
        <dbReference type="ARBA" id="ARBA00011073"/>
    </source>
</evidence>
<dbReference type="InterPro" id="IPR015500">
    <property type="entry name" value="Peptidase_S8_subtilisin-rel"/>
</dbReference>
<comment type="caution">
    <text evidence="10">The sequence shown here is derived from an EMBL/GenBank/DDBJ whole genome shotgun (WGS) entry which is preliminary data.</text>
</comment>
<evidence type="ECO:0000256" key="4">
    <source>
        <dbReference type="ARBA" id="ARBA00022825"/>
    </source>
</evidence>
<keyword evidence="3 6" id="KW-0378">Hydrolase</keyword>
<proteinExistence type="inferred from homology"/>
<evidence type="ECO:0000256" key="5">
    <source>
        <dbReference type="PIRSR" id="PIRSR615500-1"/>
    </source>
</evidence>
<dbReference type="PANTHER" id="PTHR43399">
    <property type="entry name" value="SUBTILISIN-RELATED"/>
    <property type="match status" value="1"/>
</dbReference>
<evidence type="ECO:0000256" key="6">
    <source>
        <dbReference type="PROSITE-ProRule" id="PRU01240"/>
    </source>
</evidence>
<name>A8RPA6_ENTBW</name>
<dbReference type="Proteomes" id="UP000005396">
    <property type="component" value="Unassembled WGS sequence"/>
</dbReference>
<evidence type="ECO:0000256" key="8">
    <source>
        <dbReference type="SAM" id="Phobius"/>
    </source>
</evidence>
<sequence length="463" mass="49041">MEVRYGSGTIICNKIGKIFIKFSKSYAILCVILLQWYNETSKRSIVMKKLITATALFLALATASGAVPYNAADNAFSAYAVGPGLNNLSIKDDKASYQWALKNDGQAQKIVQELDIDSLDPAYVHRNKRGKVDAIALPPLEPANILTSAIDAVPGIDINIQPAWEAYSQTETKRPLTVAVIDTGVDISHPDLQGSIWVNEDEIPGDGIDNDGNGFVDDVNGWNFYSNTNQVYEGPEDVHGTHAAGTIAASKDNGGIVGIADNNYVKIMPVKALGGEEGKGSPDNVIAAIKYAKANGAQICNLSFGSQNCTEEFKAAIRDSGMLFIVAAGNGDDNAIGYNIDASPIYPASLPFDNVITVANLMFDGKLDESSNFGAGSVDIAAPGTFILGITPDNGYAFMSGTSMAAPMVTGTAAMLYTSRPELSLTDIKNVILASARKMDSLNGKVLSGGMLDANGAMQWGRQ</sequence>
<feature type="active site" description="Charge relay system" evidence="5 6">
    <location>
        <position position="403"/>
    </location>
</feature>
<protein>
    <recommendedName>
        <fullName evidence="9">Peptidase S8/S53 domain-containing protein</fullName>
    </recommendedName>
</protein>
<dbReference type="InterPro" id="IPR036852">
    <property type="entry name" value="Peptidase_S8/S53_dom_sf"/>
</dbReference>
<dbReference type="InterPro" id="IPR034204">
    <property type="entry name" value="PfSUB1-like_cat_dom"/>
</dbReference>
<reference evidence="10 11" key="2">
    <citation type="submission" date="2007-09" db="EMBL/GenBank/DDBJ databases">
        <title>Draft genome sequence of Clostridium bolteae (ATCC BAA-613).</title>
        <authorList>
            <person name="Sudarsanam P."/>
            <person name="Ley R."/>
            <person name="Guruge J."/>
            <person name="Turnbaugh P.J."/>
            <person name="Mahowald M."/>
            <person name="Liep D."/>
            <person name="Gordon J."/>
        </authorList>
    </citation>
    <scope>NUCLEOTIDE SEQUENCE [LARGE SCALE GENOMIC DNA]</scope>
    <source>
        <strain evidence="11">ATCC BAA-613 / DSM 15670 / CCUG 46953 / JCM 12243 / WAL 16351</strain>
    </source>
</reference>
<keyword evidence="4 6" id="KW-0720">Serine protease</keyword>
<dbReference type="CDD" id="cd07473">
    <property type="entry name" value="Peptidases_S8_Subtilisin_like"/>
    <property type="match status" value="1"/>
</dbReference>
<evidence type="ECO:0000256" key="2">
    <source>
        <dbReference type="ARBA" id="ARBA00022670"/>
    </source>
</evidence>
<accession>A8RPA6</accession>
<dbReference type="eggNOG" id="COG1404">
    <property type="taxonomic scope" value="Bacteria"/>
</dbReference>
<evidence type="ECO:0000313" key="11">
    <source>
        <dbReference type="Proteomes" id="UP000005396"/>
    </source>
</evidence>
<keyword evidence="2 6" id="KW-0645">Protease</keyword>
<dbReference type="PaxDb" id="411902-CLOBOL_02415"/>
<dbReference type="PROSITE" id="PS00136">
    <property type="entry name" value="SUBTILASE_ASP"/>
    <property type="match status" value="1"/>
</dbReference>
<evidence type="ECO:0000259" key="9">
    <source>
        <dbReference type="Pfam" id="PF00082"/>
    </source>
</evidence>
<feature type="active site" description="Charge relay system" evidence="5 6">
    <location>
        <position position="182"/>
    </location>
</feature>
<feature type="transmembrane region" description="Helical" evidence="8">
    <location>
        <begin position="18"/>
        <end position="38"/>
    </location>
</feature>
<keyword evidence="8" id="KW-1133">Transmembrane helix</keyword>
<dbReference type="InterPro" id="IPR023828">
    <property type="entry name" value="Peptidase_S8_Ser-AS"/>
</dbReference>
<dbReference type="Gene3D" id="3.40.50.200">
    <property type="entry name" value="Peptidase S8/S53 domain"/>
    <property type="match status" value="1"/>
</dbReference>
<dbReference type="InterPro" id="IPR023827">
    <property type="entry name" value="Peptidase_S8_Asp-AS"/>
</dbReference>
<dbReference type="PANTHER" id="PTHR43399:SF4">
    <property type="entry name" value="CELL WALL-ASSOCIATED PROTEASE"/>
    <property type="match status" value="1"/>
</dbReference>
<dbReference type="PRINTS" id="PR00723">
    <property type="entry name" value="SUBTILISIN"/>
</dbReference>
<feature type="active site" description="Charge relay system" evidence="5 6">
    <location>
        <position position="239"/>
    </location>
</feature>
<dbReference type="InterPro" id="IPR000209">
    <property type="entry name" value="Peptidase_S8/S53_dom"/>
</dbReference>
<feature type="transmembrane region" description="Helical" evidence="8">
    <location>
        <begin position="50"/>
        <end position="69"/>
    </location>
</feature>
<dbReference type="SUPFAM" id="SSF52743">
    <property type="entry name" value="Subtilisin-like"/>
    <property type="match status" value="1"/>
</dbReference>
<organism evidence="10 11">
    <name type="scientific">Enterocloster bolteae (strain ATCC BAA-613 / DSM 15670 / CCUG 46953 / JCM 12243 / WAL 16351)</name>
    <name type="common">Clostridium bolteae</name>
    <dbReference type="NCBI Taxonomy" id="411902"/>
    <lineage>
        <taxon>Bacteria</taxon>
        <taxon>Bacillati</taxon>
        <taxon>Bacillota</taxon>
        <taxon>Clostridia</taxon>
        <taxon>Lachnospirales</taxon>
        <taxon>Lachnospiraceae</taxon>
        <taxon>Enterocloster</taxon>
    </lineage>
</organism>
<dbReference type="PROSITE" id="PS00138">
    <property type="entry name" value="SUBTILASE_SER"/>
    <property type="match status" value="1"/>
</dbReference>